<sequence>MKASYPGVVLVAALALGSCHGTSTWLGDDIKPHRGRYTGIGIYSTDRMWSEITVADKPKDKAAATTADDRTVIVVVDSDTGEIRQCGNLSGYCIGMNPWNHALAGTQAAPLSLDKHAAELEASSSNDVAPVGNAVAR</sequence>
<keyword evidence="2" id="KW-1185">Reference proteome</keyword>
<dbReference type="Proteomes" id="UP001419910">
    <property type="component" value="Unassembled WGS sequence"/>
</dbReference>
<proteinExistence type="predicted"/>
<accession>A0ABU9XZP6</accession>
<organism evidence="1 2">
    <name type="scientific">Sphingomonas oligophenolica</name>
    <dbReference type="NCBI Taxonomy" id="301154"/>
    <lineage>
        <taxon>Bacteria</taxon>
        <taxon>Pseudomonadati</taxon>
        <taxon>Pseudomonadota</taxon>
        <taxon>Alphaproteobacteria</taxon>
        <taxon>Sphingomonadales</taxon>
        <taxon>Sphingomonadaceae</taxon>
        <taxon>Sphingomonas</taxon>
    </lineage>
</organism>
<gene>
    <name evidence="1" type="ORF">ABC974_05160</name>
</gene>
<evidence type="ECO:0008006" key="3">
    <source>
        <dbReference type="Google" id="ProtNLM"/>
    </source>
</evidence>
<name>A0ABU9XZP6_9SPHN</name>
<reference evidence="1 2" key="1">
    <citation type="submission" date="2024-05" db="EMBL/GenBank/DDBJ databases">
        <authorList>
            <person name="Liu Q."/>
            <person name="Xin Y.-H."/>
        </authorList>
    </citation>
    <scope>NUCLEOTIDE SEQUENCE [LARGE SCALE GENOMIC DNA]</scope>
    <source>
        <strain evidence="1 2">CGMCC 1.10181</strain>
    </source>
</reference>
<dbReference type="RefSeq" id="WP_343891665.1">
    <property type="nucleotide sequence ID" value="NZ_BAAAEH010000047.1"/>
</dbReference>
<evidence type="ECO:0000313" key="1">
    <source>
        <dbReference type="EMBL" id="MEN2789006.1"/>
    </source>
</evidence>
<dbReference type="EMBL" id="JBDIME010000003">
    <property type="protein sequence ID" value="MEN2789006.1"/>
    <property type="molecule type" value="Genomic_DNA"/>
</dbReference>
<protein>
    <recommendedName>
        <fullName evidence="3">Lipoprotein</fullName>
    </recommendedName>
</protein>
<comment type="caution">
    <text evidence="1">The sequence shown here is derived from an EMBL/GenBank/DDBJ whole genome shotgun (WGS) entry which is preliminary data.</text>
</comment>
<evidence type="ECO:0000313" key="2">
    <source>
        <dbReference type="Proteomes" id="UP001419910"/>
    </source>
</evidence>
<dbReference type="PROSITE" id="PS51257">
    <property type="entry name" value="PROKAR_LIPOPROTEIN"/>
    <property type="match status" value="1"/>
</dbReference>